<dbReference type="RefSeq" id="WP_106257494.1">
    <property type="nucleotide sequence ID" value="NZ_CAWNSW010000129.1"/>
</dbReference>
<dbReference type="InterPro" id="IPR011006">
    <property type="entry name" value="CheY-like_superfamily"/>
</dbReference>
<dbReference type="EMBL" id="PVWK01000097">
    <property type="protein sequence ID" value="PSB27193.1"/>
    <property type="molecule type" value="Genomic_DNA"/>
</dbReference>
<feature type="domain" description="Response regulatory" evidence="3">
    <location>
        <begin position="1"/>
        <end position="91"/>
    </location>
</feature>
<dbReference type="SUPFAM" id="SSF52172">
    <property type="entry name" value="CheY-like"/>
    <property type="match status" value="1"/>
</dbReference>
<dbReference type="Gene3D" id="3.40.50.2300">
    <property type="match status" value="1"/>
</dbReference>
<evidence type="ECO:0000313" key="4">
    <source>
        <dbReference type="EMBL" id="PSB27193.1"/>
    </source>
</evidence>
<dbReference type="PANTHER" id="PTHR45339:SF3">
    <property type="entry name" value="HISTIDINE KINASE"/>
    <property type="match status" value="1"/>
</dbReference>
<dbReference type="PROSITE" id="PS50110">
    <property type="entry name" value="RESPONSE_REGULATORY"/>
    <property type="match status" value="1"/>
</dbReference>
<dbReference type="SMART" id="SM00448">
    <property type="entry name" value="REC"/>
    <property type="match status" value="1"/>
</dbReference>
<sequence>MLPKHGQVAIDLATTHQPDLILMDIQMPVINGLEAMRQIRRLPGLGEVPMIALTALAMTGDRDRCLDAGANDYLTKPVKLKQLASSIQQLLSKAV</sequence>
<reference evidence="5" key="1">
    <citation type="submission" date="2018-02" db="EMBL/GenBank/DDBJ databases">
        <authorList>
            <person name="Moore K."/>
            <person name="Momper L."/>
        </authorList>
    </citation>
    <scope>NUCLEOTIDE SEQUENCE [LARGE SCALE GENOMIC DNA]</scope>
    <source>
        <strain evidence="5">ULC18</strain>
    </source>
</reference>
<evidence type="ECO:0000313" key="5">
    <source>
        <dbReference type="Proteomes" id="UP000239576"/>
    </source>
</evidence>
<reference evidence="4 5" key="2">
    <citation type="submission" date="2018-03" db="EMBL/GenBank/DDBJ databases">
        <title>The ancient ancestry and fast evolution of plastids.</title>
        <authorList>
            <person name="Moore K.R."/>
            <person name="Magnabosco C."/>
            <person name="Momper L."/>
            <person name="Gold D.A."/>
            <person name="Bosak T."/>
            <person name="Fournier G.P."/>
        </authorList>
    </citation>
    <scope>NUCLEOTIDE SEQUENCE [LARGE SCALE GENOMIC DNA]</scope>
    <source>
        <strain evidence="4 5">ULC18</strain>
    </source>
</reference>
<dbReference type="Proteomes" id="UP000239576">
    <property type="component" value="Unassembled WGS sequence"/>
</dbReference>
<evidence type="ECO:0000256" key="2">
    <source>
        <dbReference type="PROSITE-ProRule" id="PRU00169"/>
    </source>
</evidence>
<protein>
    <recommendedName>
        <fullName evidence="3">Response regulatory domain-containing protein</fullName>
    </recommendedName>
</protein>
<name>A0A2T1E363_9CYAN</name>
<comment type="caution">
    <text evidence="4">The sequence shown here is derived from an EMBL/GenBank/DDBJ whole genome shotgun (WGS) entry which is preliminary data.</text>
</comment>
<organism evidence="4 5">
    <name type="scientific">Stenomitos frigidus ULC18</name>
    <dbReference type="NCBI Taxonomy" id="2107698"/>
    <lineage>
        <taxon>Bacteria</taxon>
        <taxon>Bacillati</taxon>
        <taxon>Cyanobacteriota</taxon>
        <taxon>Cyanophyceae</taxon>
        <taxon>Leptolyngbyales</taxon>
        <taxon>Leptolyngbyaceae</taxon>
        <taxon>Stenomitos</taxon>
    </lineage>
</organism>
<keyword evidence="1 2" id="KW-0597">Phosphoprotein</keyword>
<dbReference type="PANTHER" id="PTHR45339">
    <property type="entry name" value="HYBRID SIGNAL TRANSDUCTION HISTIDINE KINASE J"/>
    <property type="match status" value="1"/>
</dbReference>
<dbReference type="GO" id="GO:0000160">
    <property type="term" value="P:phosphorelay signal transduction system"/>
    <property type="evidence" value="ECO:0007669"/>
    <property type="project" value="InterPro"/>
</dbReference>
<proteinExistence type="predicted"/>
<evidence type="ECO:0000256" key="1">
    <source>
        <dbReference type="ARBA" id="ARBA00022553"/>
    </source>
</evidence>
<dbReference type="OrthoDB" id="510967at2"/>
<accession>A0A2T1E363</accession>
<keyword evidence="5" id="KW-1185">Reference proteome</keyword>
<feature type="modified residue" description="4-aspartylphosphate" evidence="2">
    <location>
        <position position="24"/>
    </location>
</feature>
<dbReference type="Pfam" id="PF00072">
    <property type="entry name" value="Response_reg"/>
    <property type="match status" value="1"/>
</dbReference>
<gene>
    <name evidence="4" type="ORF">C7B82_17115</name>
</gene>
<evidence type="ECO:0000259" key="3">
    <source>
        <dbReference type="PROSITE" id="PS50110"/>
    </source>
</evidence>
<dbReference type="AlphaFoldDB" id="A0A2T1E363"/>
<dbReference type="InterPro" id="IPR001789">
    <property type="entry name" value="Sig_transdc_resp-reg_receiver"/>
</dbReference>
<dbReference type="CDD" id="cd17546">
    <property type="entry name" value="REC_hyHK_CKI1_RcsC-like"/>
    <property type="match status" value="1"/>
</dbReference>